<gene>
    <name evidence="1" type="ORF">VV01_20070</name>
</gene>
<evidence type="ECO:0000313" key="1">
    <source>
        <dbReference type="EMBL" id="KNX38905.1"/>
    </source>
</evidence>
<evidence type="ECO:0000313" key="2">
    <source>
        <dbReference type="Proteomes" id="UP000037397"/>
    </source>
</evidence>
<dbReference type="STRING" id="1631356.VV01_20070"/>
<comment type="caution">
    <text evidence="1">The sequence shown here is derived from an EMBL/GenBank/DDBJ whole genome shotgun (WGS) entry which is preliminary data.</text>
</comment>
<accession>A0A0L6CML6</accession>
<organism evidence="1 2">
    <name type="scientific">Luteipulveratus halotolerans</name>
    <dbReference type="NCBI Taxonomy" id="1631356"/>
    <lineage>
        <taxon>Bacteria</taxon>
        <taxon>Bacillati</taxon>
        <taxon>Actinomycetota</taxon>
        <taxon>Actinomycetes</taxon>
        <taxon>Micrococcales</taxon>
        <taxon>Dermacoccaceae</taxon>
        <taxon>Luteipulveratus</taxon>
    </lineage>
</organism>
<dbReference type="AlphaFoldDB" id="A0A0L6CML6"/>
<keyword evidence="2" id="KW-1185">Reference proteome</keyword>
<reference evidence="2" key="1">
    <citation type="submission" date="2015-03" db="EMBL/GenBank/DDBJ databases">
        <title>Luteipulveratus halotolerans sp. nov., a novel actinobacterium (Dermacoccaceae) from Sarawak, Malaysia.</title>
        <authorList>
            <person name="Juboi H."/>
            <person name="Basik A."/>
            <person name="Shamsul S.S."/>
            <person name="Arnold P."/>
            <person name="Schmitt E.K."/>
            <person name="Sanglier J.-J."/>
            <person name="Yeo T."/>
        </authorList>
    </citation>
    <scope>NUCLEOTIDE SEQUENCE [LARGE SCALE GENOMIC DNA]</scope>
    <source>
        <strain evidence="2">C296001</strain>
    </source>
</reference>
<protein>
    <submittedName>
        <fullName evidence="1">Uncharacterized protein</fullName>
    </submittedName>
</protein>
<proteinExistence type="predicted"/>
<dbReference type="RefSeq" id="WP_050671434.1">
    <property type="nucleotide sequence ID" value="NZ_LAIR01000002.1"/>
</dbReference>
<sequence>MGDLVRGRGRLIAVLAAVALVVVLVAAKVWPSDTTTGCTKDASGAPLSAHDAELTSNPIVQRVAQGVAHEDARRYLDQSSLEVPSKADAERVAKSLDKNGHCINA</sequence>
<name>A0A0L6CML6_9MICO</name>
<dbReference type="Proteomes" id="UP000037397">
    <property type="component" value="Unassembled WGS sequence"/>
</dbReference>
<dbReference type="EMBL" id="LAIR01000002">
    <property type="protein sequence ID" value="KNX38905.1"/>
    <property type="molecule type" value="Genomic_DNA"/>
</dbReference>